<keyword evidence="2" id="KW-0802">TPR repeat</keyword>
<dbReference type="Pfam" id="PF13374">
    <property type="entry name" value="TPR_10"/>
    <property type="match status" value="1"/>
</dbReference>
<dbReference type="InterPro" id="IPR019734">
    <property type="entry name" value="TPR_rpt"/>
</dbReference>
<protein>
    <submittedName>
        <fullName evidence="3">Tetratricopeptide repeat protein</fullName>
    </submittedName>
</protein>
<evidence type="ECO:0000313" key="4">
    <source>
        <dbReference type="Proteomes" id="UP001595699"/>
    </source>
</evidence>
<dbReference type="PANTHER" id="PTHR45641:SF19">
    <property type="entry name" value="NEPHROCYSTIN-3"/>
    <property type="match status" value="1"/>
</dbReference>
<comment type="caution">
    <text evidence="3">The sequence shown here is derived from an EMBL/GenBank/DDBJ whole genome shotgun (WGS) entry which is preliminary data.</text>
</comment>
<name>A0ABV7YHE8_9ACTN</name>
<dbReference type="PANTHER" id="PTHR45641">
    <property type="entry name" value="TETRATRICOPEPTIDE REPEAT PROTEIN (AFU_ORTHOLOGUE AFUA_6G03870)"/>
    <property type="match status" value="1"/>
</dbReference>
<evidence type="ECO:0000256" key="2">
    <source>
        <dbReference type="ARBA" id="ARBA00022803"/>
    </source>
</evidence>
<evidence type="ECO:0000313" key="3">
    <source>
        <dbReference type="EMBL" id="MFC3764563.1"/>
    </source>
</evidence>
<proteinExistence type="predicted"/>
<sequence>MSMRAGSAPVTARKWRAVRAVEAACGRGEELLRSGRYGQARRVFVAALRIAETDLGDDARELVRILNGLGLVGKYSGDFTGSELAYRRALRLARADQPDVRASLLHNIAGVLHARGDSAAAEPIAREGIALRGPGVNLDRTADEAALAAILIDLSRLTDARELLARVLVAYERAYGDEHYELGVTLHNLGSLEFRLGHHAEAAGLLDRAVRLKEAHLGPYDPDLAITLHNLGCCQAVLGQGHAAVTSFRRALGLLRGNVAADHPTMRSCERRLAELAFSPTRRTSR</sequence>
<dbReference type="EMBL" id="JBHRZH010000027">
    <property type="protein sequence ID" value="MFC3764563.1"/>
    <property type="molecule type" value="Genomic_DNA"/>
</dbReference>
<dbReference type="SUPFAM" id="SSF48452">
    <property type="entry name" value="TPR-like"/>
    <property type="match status" value="2"/>
</dbReference>
<keyword evidence="1" id="KW-0677">Repeat</keyword>
<dbReference type="Gene3D" id="1.25.40.10">
    <property type="entry name" value="Tetratricopeptide repeat domain"/>
    <property type="match status" value="2"/>
</dbReference>
<dbReference type="SMART" id="SM00028">
    <property type="entry name" value="TPR"/>
    <property type="match status" value="4"/>
</dbReference>
<gene>
    <name evidence="3" type="ORF">ACFOUW_27245</name>
</gene>
<dbReference type="RefSeq" id="WP_205121494.1">
    <property type="nucleotide sequence ID" value="NZ_JAFBCM010000001.1"/>
</dbReference>
<keyword evidence="4" id="KW-1185">Reference proteome</keyword>
<evidence type="ECO:0000256" key="1">
    <source>
        <dbReference type="ARBA" id="ARBA00022737"/>
    </source>
</evidence>
<organism evidence="3 4">
    <name type="scientific">Tenggerimyces flavus</name>
    <dbReference type="NCBI Taxonomy" id="1708749"/>
    <lineage>
        <taxon>Bacteria</taxon>
        <taxon>Bacillati</taxon>
        <taxon>Actinomycetota</taxon>
        <taxon>Actinomycetes</taxon>
        <taxon>Propionibacteriales</taxon>
        <taxon>Nocardioidaceae</taxon>
        <taxon>Tenggerimyces</taxon>
    </lineage>
</organism>
<reference evidence="4" key="1">
    <citation type="journal article" date="2019" name="Int. J. Syst. Evol. Microbiol.">
        <title>The Global Catalogue of Microorganisms (GCM) 10K type strain sequencing project: providing services to taxonomists for standard genome sequencing and annotation.</title>
        <authorList>
            <consortium name="The Broad Institute Genomics Platform"/>
            <consortium name="The Broad Institute Genome Sequencing Center for Infectious Disease"/>
            <person name="Wu L."/>
            <person name="Ma J."/>
        </authorList>
    </citation>
    <scope>NUCLEOTIDE SEQUENCE [LARGE SCALE GENOMIC DNA]</scope>
    <source>
        <strain evidence="4">CGMCC 4.7241</strain>
    </source>
</reference>
<dbReference type="InterPro" id="IPR011990">
    <property type="entry name" value="TPR-like_helical_dom_sf"/>
</dbReference>
<accession>A0ABV7YHE8</accession>
<dbReference type="Pfam" id="PF13424">
    <property type="entry name" value="TPR_12"/>
    <property type="match status" value="2"/>
</dbReference>
<dbReference type="Proteomes" id="UP001595699">
    <property type="component" value="Unassembled WGS sequence"/>
</dbReference>